<name>A0A3B1C4D1_9ZZZZ</name>
<proteinExistence type="predicted"/>
<organism evidence="3">
    <name type="scientific">hydrothermal vent metagenome</name>
    <dbReference type="NCBI Taxonomy" id="652676"/>
    <lineage>
        <taxon>unclassified sequences</taxon>
        <taxon>metagenomes</taxon>
        <taxon>ecological metagenomes</taxon>
    </lineage>
</organism>
<reference evidence="3" key="1">
    <citation type="submission" date="2018-06" db="EMBL/GenBank/DDBJ databases">
        <authorList>
            <person name="Zhirakovskaya E."/>
        </authorList>
    </citation>
    <scope>NUCLEOTIDE SEQUENCE</scope>
</reference>
<dbReference type="GO" id="GO:0005886">
    <property type="term" value="C:plasma membrane"/>
    <property type="evidence" value="ECO:0007669"/>
    <property type="project" value="TreeGrafter"/>
</dbReference>
<dbReference type="EMBL" id="UOFZ01000121">
    <property type="protein sequence ID" value="VAX13545.1"/>
    <property type="molecule type" value="Genomic_DNA"/>
</dbReference>
<accession>A0A3B1C4D1</accession>
<dbReference type="InterPro" id="IPR052894">
    <property type="entry name" value="AsmA-related"/>
</dbReference>
<dbReference type="GO" id="GO:0090313">
    <property type="term" value="P:regulation of protein targeting to membrane"/>
    <property type="evidence" value="ECO:0007669"/>
    <property type="project" value="TreeGrafter"/>
</dbReference>
<feature type="coiled-coil region" evidence="1">
    <location>
        <begin position="228"/>
        <end position="274"/>
    </location>
</feature>
<dbReference type="InterPro" id="IPR007844">
    <property type="entry name" value="AsmA"/>
</dbReference>
<dbReference type="PANTHER" id="PTHR30441">
    <property type="entry name" value="DUF748 DOMAIN-CONTAINING PROTEIN"/>
    <property type="match status" value="1"/>
</dbReference>
<sequence>VAKAGRIRIKPLSAKLYQGNYNGDIQLDVRNAVPRVKLDEKLQNIAIGPLLNDLIGDDKIRGKASIQATLRSELGTGGLNILAAKQSLNGSLNFNLENGAVKGFNLAQTERELRAKLKKQPVPDNNAPLETDFARISGSAKIRNGILDNRDLRAALPHSRVKGQGKVNLVKEQLDYRLDVKFTSAAEGQGGQTWEQMNKVTLPVYIKGPFTQPEITVDYQSVLRILAQQALKKQEQKIKKRLREEEKKLKQKANERLRQEEDKLKQKAQDALKKLFKL</sequence>
<protein>
    <recommendedName>
        <fullName evidence="2">AsmA domain-containing protein</fullName>
    </recommendedName>
</protein>
<evidence type="ECO:0000256" key="1">
    <source>
        <dbReference type="SAM" id="Coils"/>
    </source>
</evidence>
<dbReference type="Pfam" id="PF05170">
    <property type="entry name" value="AsmA"/>
    <property type="match status" value="1"/>
</dbReference>
<evidence type="ECO:0000259" key="2">
    <source>
        <dbReference type="Pfam" id="PF05170"/>
    </source>
</evidence>
<keyword evidence="1" id="KW-0175">Coiled coil</keyword>
<dbReference type="PANTHER" id="PTHR30441:SF4">
    <property type="entry name" value="PROTEIN ASMA"/>
    <property type="match status" value="1"/>
</dbReference>
<feature type="non-terminal residue" evidence="3">
    <location>
        <position position="1"/>
    </location>
</feature>
<feature type="domain" description="AsmA" evidence="2">
    <location>
        <begin position="2"/>
        <end position="152"/>
    </location>
</feature>
<dbReference type="AlphaFoldDB" id="A0A3B1C4D1"/>
<gene>
    <name evidence="3" type="ORF">MNBD_GAMMA24-914</name>
</gene>
<evidence type="ECO:0000313" key="3">
    <source>
        <dbReference type="EMBL" id="VAX13545.1"/>
    </source>
</evidence>